<dbReference type="InterPro" id="IPR024520">
    <property type="entry name" value="DUF3558"/>
</dbReference>
<feature type="chain" id="PRO_5047187706" evidence="2">
    <location>
        <begin position="24"/>
        <end position="202"/>
    </location>
</feature>
<accession>A0ABW5HU78</accession>
<dbReference type="Pfam" id="PF12079">
    <property type="entry name" value="DUF3558"/>
    <property type="match status" value="1"/>
</dbReference>
<evidence type="ECO:0000256" key="1">
    <source>
        <dbReference type="SAM" id="MobiDB-lite"/>
    </source>
</evidence>
<feature type="compositionally biased region" description="Low complexity" evidence="1">
    <location>
        <begin position="33"/>
        <end position="43"/>
    </location>
</feature>
<dbReference type="RefSeq" id="WP_344282592.1">
    <property type="nucleotide sequence ID" value="NZ_BAAAHV010000021.1"/>
</dbReference>
<gene>
    <name evidence="3" type="ORF">ACFSUT_07980</name>
</gene>
<keyword evidence="2" id="KW-0732">Signal</keyword>
<proteinExistence type="predicted"/>
<feature type="signal peptide" evidence="2">
    <location>
        <begin position="1"/>
        <end position="23"/>
    </location>
</feature>
<dbReference type="Proteomes" id="UP001597542">
    <property type="component" value="Unassembled WGS sequence"/>
</dbReference>
<dbReference type="EMBL" id="JBHUKQ010000007">
    <property type="protein sequence ID" value="MFD2480206.1"/>
    <property type="molecule type" value="Genomic_DNA"/>
</dbReference>
<evidence type="ECO:0000313" key="4">
    <source>
        <dbReference type="Proteomes" id="UP001597542"/>
    </source>
</evidence>
<sequence length="202" mass="20238">MPHRTIRIAAAAVAALGLLTACGGGGKTGGGDTPSQAPASSSATGGGSGPKVPAALPTQDLLGDNPCKVLTDAETSDFGLVVPGEKTTEPLSGCEWRSSGNGQNSIGMRVAPKLTPNGISDIYDQKARQAYFEPVSIDGYPGVLADTQDGRPSGTCTLWLGVTDKVAISIIPAIGAGPNKSNPCGLAQKFGNAVVKHLKGAA</sequence>
<evidence type="ECO:0000313" key="3">
    <source>
        <dbReference type="EMBL" id="MFD2480206.1"/>
    </source>
</evidence>
<name>A0ABW5HU78_9PSEU</name>
<feature type="region of interest" description="Disordered" evidence="1">
    <location>
        <begin position="26"/>
        <end position="60"/>
    </location>
</feature>
<protein>
    <submittedName>
        <fullName evidence="3">DUF3558 domain-containing protein</fullName>
    </submittedName>
</protein>
<evidence type="ECO:0000256" key="2">
    <source>
        <dbReference type="SAM" id="SignalP"/>
    </source>
</evidence>
<keyword evidence="4" id="KW-1185">Reference proteome</keyword>
<comment type="caution">
    <text evidence="3">The sequence shown here is derived from an EMBL/GenBank/DDBJ whole genome shotgun (WGS) entry which is preliminary data.</text>
</comment>
<reference evidence="4" key="1">
    <citation type="journal article" date="2019" name="Int. J. Syst. Evol. Microbiol.">
        <title>The Global Catalogue of Microorganisms (GCM) 10K type strain sequencing project: providing services to taxonomists for standard genome sequencing and annotation.</title>
        <authorList>
            <consortium name="The Broad Institute Genomics Platform"/>
            <consortium name="The Broad Institute Genome Sequencing Center for Infectious Disease"/>
            <person name="Wu L."/>
            <person name="Ma J."/>
        </authorList>
    </citation>
    <scope>NUCLEOTIDE SEQUENCE [LARGE SCALE GENOMIC DNA]</scope>
    <source>
        <strain evidence="4">CGMCC 4.7638</strain>
    </source>
</reference>
<organism evidence="3 4">
    <name type="scientific">Amycolatopsis albidoflavus</name>
    <dbReference type="NCBI Taxonomy" id="102226"/>
    <lineage>
        <taxon>Bacteria</taxon>
        <taxon>Bacillati</taxon>
        <taxon>Actinomycetota</taxon>
        <taxon>Actinomycetes</taxon>
        <taxon>Pseudonocardiales</taxon>
        <taxon>Pseudonocardiaceae</taxon>
        <taxon>Amycolatopsis</taxon>
    </lineage>
</organism>
<dbReference type="PROSITE" id="PS51257">
    <property type="entry name" value="PROKAR_LIPOPROTEIN"/>
    <property type="match status" value="1"/>
</dbReference>